<keyword evidence="1" id="KW-0812">Transmembrane</keyword>
<dbReference type="EMBL" id="CAFBOS010000023">
    <property type="protein sequence ID" value="CAB4984638.1"/>
    <property type="molecule type" value="Genomic_DNA"/>
</dbReference>
<accession>A0A6J7MXM2</accession>
<protein>
    <submittedName>
        <fullName evidence="2">Unannotated protein</fullName>
    </submittedName>
</protein>
<evidence type="ECO:0000313" key="2">
    <source>
        <dbReference type="EMBL" id="CAB4984638.1"/>
    </source>
</evidence>
<proteinExistence type="predicted"/>
<reference evidence="2" key="1">
    <citation type="submission" date="2020-05" db="EMBL/GenBank/DDBJ databases">
        <authorList>
            <person name="Chiriac C."/>
            <person name="Salcher M."/>
            <person name="Ghai R."/>
            <person name="Kavagutti S V."/>
        </authorList>
    </citation>
    <scope>NUCLEOTIDE SEQUENCE</scope>
</reference>
<feature type="transmembrane region" description="Helical" evidence="1">
    <location>
        <begin position="33"/>
        <end position="54"/>
    </location>
</feature>
<name>A0A6J7MXM2_9ZZZZ</name>
<sequence>MRPKFIDYAFISFNTNATFGPTGETVVSRRVKLVMMFQTSLSLLVLLVLVARLVSSGRS</sequence>
<gene>
    <name evidence="2" type="ORF">UFOPK3967_00592</name>
</gene>
<evidence type="ECO:0000256" key="1">
    <source>
        <dbReference type="SAM" id="Phobius"/>
    </source>
</evidence>
<keyword evidence="1" id="KW-1133">Transmembrane helix</keyword>
<dbReference type="AlphaFoldDB" id="A0A6J7MXM2"/>
<organism evidence="2">
    <name type="scientific">freshwater metagenome</name>
    <dbReference type="NCBI Taxonomy" id="449393"/>
    <lineage>
        <taxon>unclassified sequences</taxon>
        <taxon>metagenomes</taxon>
        <taxon>ecological metagenomes</taxon>
    </lineage>
</organism>
<keyword evidence="1" id="KW-0472">Membrane</keyword>